<dbReference type="OrthoDB" id="9824143at2"/>
<keyword evidence="1" id="KW-0812">Transmembrane</keyword>
<dbReference type="KEGG" id="lpy:FIV34_11625"/>
<proteinExistence type="predicted"/>
<dbReference type="EMBL" id="CP041046">
    <property type="protein sequence ID" value="QDE39810.1"/>
    <property type="molecule type" value="Genomic_DNA"/>
</dbReference>
<dbReference type="Proteomes" id="UP000316093">
    <property type="component" value="Chromosome"/>
</dbReference>
<feature type="transmembrane region" description="Helical" evidence="1">
    <location>
        <begin position="257"/>
        <end position="279"/>
    </location>
</feature>
<evidence type="ECO:0000313" key="2">
    <source>
        <dbReference type="EMBL" id="QDE39810.1"/>
    </source>
</evidence>
<gene>
    <name evidence="2" type="ORF">FIV34_11625</name>
</gene>
<feature type="transmembrane region" description="Helical" evidence="1">
    <location>
        <begin position="63"/>
        <end position="88"/>
    </location>
</feature>
<feature type="transmembrane region" description="Helical" evidence="1">
    <location>
        <begin position="127"/>
        <end position="148"/>
    </location>
</feature>
<feature type="transmembrane region" description="Helical" evidence="1">
    <location>
        <begin position="188"/>
        <end position="212"/>
    </location>
</feature>
<feature type="transmembrane region" description="Helical" evidence="1">
    <location>
        <begin position="155"/>
        <end position="176"/>
    </location>
</feature>
<name>A0A4Y5Z351_9GAMM</name>
<evidence type="ECO:0000313" key="3">
    <source>
        <dbReference type="Proteomes" id="UP000316093"/>
    </source>
</evidence>
<evidence type="ECO:0000256" key="1">
    <source>
        <dbReference type="SAM" id="Phobius"/>
    </source>
</evidence>
<dbReference type="AlphaFoldDB" id="A0A4Y5Z351"/>
<keyword evidence="3" id="KW-1185">Reference proteome</keyword>
<keyword evidence="1" id="KW-1133">Transmembrane helix</keyword>
<keyword evidence="1" id="KW-0472">Membrane</keyword>
<sequence length="367" mass="38933">MTSASPTPTLTPFGSVSQLLVWMAERAAPLAAVVLGIAALYWSDFRREFALPVGFASSSMLTALPSLAAIVCIVVGALVAGVAMPALVLTHPLRPGAPTLAALLRTPVDTNTGERQNVRASRMIERYWLGMAAASALTWAGVISWMTLCSGTYPGYGVTVLMAVIALQTVAAGPVLRHALQTPSPASISFYLLLFVSLIFQCVIAFWVMYVLLKTIVAFTAWSLATRGTVFIVLMVIAAIMQLVVAMQVTKGWYPNLLKHVLCLGLLILGATGMVPPIAARLSSYALLSTATPGRTCTIVRLTHGSTDASIAPLLESPGAVRSKPLNVVYPDDTTLYVKETMDGPTYLIDAKRVAGTEACKDEPTPP</sequence>
<protein>
    <submittedName>
        <fullName evidence="2">Uncharacterized protein</fullName>
    </submittedName>
</protein>
<organism evidence="2 3">
    <name type="scientific">Luteibacter pinisoli</name>
    <dbReference type="NCBI Taxonomy" id="2589080"/>
    <lineage>
        <taxon>Bacteria</taxon>
        <taxon>Pseudomonadati</taxon>
        <taxon>Pseudomonadota</taxon>
        <taxon>Gammaproteobacteria</taxon>
        <taxon>Lysobacterales</taxon>
        <taxon>Rhodanobacteraceae</taxon>
        <taxon>Luteibacter</taxon>
    </lineage>
</organism>
<feature type="transmembrane region" description="Helical" evidence="1">
    <location>
        <begin position="20"/>
        <end position="42"/>
    </location>
</feature>
<dbReference type="RefSeq" id="WP_139982895.1">
    <property type="nucleotide sequence ID" value="NZ_CP041046.1"/>
</dbReference>
<feature type="transmembrane region" description="Helical" evidence="1">
    <location>
        <begin position="224"/>
        <end position="245"/>
    </location>
</feature>
<reference evidence="2 3" key="1">
    <citation type="submission" date="2019-06" db="EMBL/GenBank/DDBJ databases">
        <title>A complete genome sequence for Luteibacter pinisoli MAH-14.</title>
        <authorList>
            <person name="Baltrus D.A."/>
        </authorList>
    </citation>
    <scope>NUCLEOTIDE SEQUENCE [LARGE SCALE GENOMIC DNA]</scope>
    <source>
        <strain evidence="2 3">MAH-14</strain>
    </source>
</reference>
<accession>A0A4Y5Z351</accession>